<dbReference type="GeneID" id="40101997"/>
<keyword evidence="2" id="KW-1185">Reference proteome</keyword>
<accession>A0A0M7Q956</accession>
<proteinExistence type="predicted"/>
<dbReference type="EMBL" id="LN881728">
    <property type="protein sequence ID" value="CUL01741.1"/>
    <property type="molecule type" value="Genomic_DNA"/>
</dbReference>
<protein>
    <submittedName>
        <fullName evidence="1">Uncharacterized protein</fullName>
    </submittedName>
</protein>
<dbReference type="Proteomes" id="UP000247154">
    <property type="component" value="Segment"/>
</dbReference>
<dbReference type="RefSeq" id="YP_009625115.1">
    <property type="nucleotide sequence ID" value="NC_042129.1"/>
</dbReference>
<dbReference type="KEGG" id="vg:40101997"/>
<evidence type="ECO:0000313" key="2">
    <source>
        <dbReference type="Proteomes" id="UP000247154"/>
    </source>
</evidence>
<sequence>MKRNFSKAFCNRNYYPEELFESKDFKEFNERSQNMPVQWVLDYAKRIFEGVRWFSPDDEAPYFQRAWSIVNQAYIDALENINIMDDDDALLIIDESINSSIDKFIDELDEE</sequence>
<name>A0A0M7Q956_9CAUD</name>
<evidence type="ECO:0000313" key="1">
    <source>
        <dbReference type="EMBL" id="CUL01741.1"/>
    </source>
</evidence>
<organism evidence="1 2">
    <name type="scientific">Escherichia phage slur03</name>
    <dbReference type="NCBI Taxonomy" id="1720496"/>
    <lineage>
        <taxon>Viruses</taxon>
        <taxon>Duplodnaviria</taxon>
        <taxon>Heunggongvirae</taxon>
        <taxon>Uroviricota</taxon>
        <taxon>Caudoviricetes</taxon>
        <taxon>Pantevenvirales</taxon>
        <taxon>Straboviridae</taxon>
        <taxon>Tevenvirinae</taxon>
        <taxon>Tequatrovirus</taxon>
        <taxon>Tequatrovirus slur03</taxon>
    </lineage>
</organism>
<reference evidence="1 2" key="1">
    <citation type="journal article" date="2015" name="Genome Announc.">
        <title>Draft Genome Sequences of 14 Escherichia coli Phages Isolated from Cattle Slurry.</title>
        <authorList>
            <person name="Smith R."/>
            <person name="O'Hara M."/>
            <person name="Hobman J.L."/>
            <person name="Millard A.D."/>
        </authorList>
    </citation>
    <scope>NUCLEOTIDE SEQUENCE [LARGE SCALE GENOMIC DNA]</scope>
</reference>